<dbReference type="EMBL" id="JANBVN010000040">
    <property type="protein sequence ID" value="KAJ9158191.1"/>
    <property type="molecule type" value="Genomic_DNA"/>
</dbReference>
<keyword evidence="5" id="KW-1185">Reference proteome</keyword>
<dbReference type="Proteomes" id="UP001174691">
    <property type="component" value="Unassembled WGS sequence"/>
</dbReference>
<gene>
    <name evidence="4" type="ORF">NKR19_g3587</name>
</gene>
<dbReference type="InterPro" id="IPR015797">
    <property type="entry name" value="NUDIX_hydrolase-like_dom_sf"/>
</dbReference>
<sequence>MGEAQDQIPGWTTPPESHPSVPTPKFTFTFDPSLEEFSVPMETYLSTHPQYDAIATGCLVFWSPSSSPSVPRLLIQKRSAHDSMPGRWEIPGGGCDCEDETILHGAARELWEESGVVAARVVGKVGGEHVFFSRRGMRICKVNFEVEVGRAAGEEEGPPVVRLDANEHEEYLWVSEEEARAGRKGGVEVRFTTREQEEVIWEAFSRKKAEMGMMVDGTTDAVVKEALSES</sequence>
<dbReference type="SUPFAM" id="SSF55811">
    <property type="entry name" value="Nudix"/>
    <property type="match status" value="1"/>
</dbReference>
<evidence type="ECO:0000259" key="3">
    <source>
        <dbReference type="PROSITE" id="PS51462"/>
    </source>
</evidence>
<dbReference type="PROSITE" id="PS51462">
    <property type="entry name" value="NUDIX"/>
    <property type="match status" value="1"/>
</dbReference>
<dbReference type="PANTHER" id="PTHR43736">
    <property type="entry name" value="ADP-RIBOSE PYROPHOSPHATASE"/>
    <property type="match status" value="1"/>
</dbReference>
<evidence type="ECO:0000313" key="5">
    <source>
        <dbReference type="Proteomes" id="UP001174691"/>
    </source>
</evidence>
<organism evidence="4 5">
    <name type="scientific">Coniochaeta hoffmannii</name>
    <dbReference type="NCBI Taxonomy" id="91930"/>
    <lineage>
        <taxon>Eukaryota</taxon>
        <taxon>Fungi</taxon>
        <taxon>Dikarya</taxon>
        <taxon>Ascomycota</taxon>
        <taxon>Pezizomycotina</taxon>
        <taxon>Sordariomycetes</taxon>
        <taxon>Sordariomycetidae</taxon>
        <taxon>Coniochaetales</taxon>
        <taxon>Coniochaetaceae</taxon>
        <taxon>Coniochaeta</taxon>
    </lineage>
</organism>
<dbReference type="InterPro" id="IPR000086">
    <property type="entry name" value="NUDIX_hydrolase_dom"/>
</dbReference>
<feature type="region of interest" description="Disordered" evidence="2">
    <location>
        <begin position="1"/>
        <end position="24"/>
    </location>
</feature>
<reference evidence="4" key="1">
    <citation type="submission" date="2022-07" db="EMBL/GenBank/DDBJ databases">
        <title>Fungi with potential for degradation of polypropylene.</title>
        <authorList>
            <person name="Gostincar C."/>
        </authorList>
    </citation>
    <scope>NUCLEOTIDE SEQUENCE</scope>
    <source>
        <strain evidence="4">EXF-13287</strain>
    </source>
</reference>
<dbReference type="PANTHER" id="PTHR43736:SF1">
    <property type="entry name" value="DIHYDRONEOPTERIN TRIPHOSPHATE DIPHOSPHATASE"/>
    <property type="match status" value="1"/>
</dbReference>
<name>A0AA38SEH7_9PEZI</name>
<dbReference type="Gene3D" id="3.90.79.10">
    <property type="entry name" value="Nucleoside Triphosphate Pyrophosphohydrolase"/>
    <property type="match status" value="1"/>
</dbReference>
<comment type="caution">
    <text evidence="4">The sequence shown here is derived from an EMBL/GenBank/DDBJ whole genome shotgun (WGS) entry which is preliminary data.</text>
</comment>
<evidence type="ECO:0000313" key="4">
    <source>
        <dbReference type="EMBL" id="KAJ9158191.1"/>
    </source>
</evidence>
<dbReference type="InterPro" id="IPR020084">
    <property type="entry name" value="NUDIX_hydrolase_CS"/>
</dbReference>
<evidence type="ECO:0000256" key="2">
    <source>
        <dbReference type="SAM" id="MobiDB-lite"/>
    </source>
</evidence>
<dbReference type="Pfam" id="PF00293">
    <property type="entry name" value="NUDIX"/>
    <property type="match status" value="1"/>
</dbReference>
<keyword evidence="1" id="KW-0378">Hydrolase</keyword>
<dbReference type="CDD" id="cd02883">
    <property type="entry name" value="NUDIX_Hydrolase"/>
    <property type="match status" value="1"/>
</dbReference>
<protein>
    <recommendedName>
        <fullName evidence="3">Nudix hydrolase domain-containing protein</fullName>
    </recommendedName>
</protein>
<accession>A0AA38SEH7</accession>
<dbReference type="PROSITE" id="PS00893">
    <property type="entry name" value="NUDIX_BOX"/>
    <property type="match status" value="1"/>
</dbReference>
<dbReference type="GO" id="GO:0016787">
    <property type="term" value="F:hydrolase activity"/>
    <property type="evidence" value="ECO:0007669"/>
    <property type="project" value="UniProtKB-KW"/>
</dbReference>
<proteinExistence type="predicted"/>
<feature type="domain" description="Nudix hydrolase" evidence="3">
    <location>
        <begin position="51"/>
        <end position="204"/>
    </location>
</feature>
<evidence type="ECO:0000256" key="1">
    <source>
        <dbReference type="ARBA" id="ARBA00022801"/>
    </source>
</evidence>
<dbReference type="AlphaFoldDB" id="A0AA38SEH7"/>